<feature type="domain" description="HTH araC/xylS-type" evidence="4">
    <location>
        <begin position="159"/>
        <end position="256"/>
    </location>
</feature>
<keyword evidence="6" id="KW-1185">Reference proteome</keyword>
<dbReference type="PANTHER" id="PTHR47894">
    <property type="entry name" value="HTH-TYPE TRANSCRIPTIONAL REGULATOR GADX"/>
    <property type="match status" value="1"/>
</dbReference>
<comment type="caution">
    <text evidence="5">The sequence shown here is derived from an EMBL/GenBank/DDBJ whole genome shotgun (WGS) entry which is preliminary data.</text>
</comment>
<dbReference type="GO" id="GO:0003700">
    <property type="term" value="F:DNA-binding transcription factor activity"/>
    <property type="evidence" value="ECO:0007669"/>
    <property type="project" value="InterPro"/>
</dbReference>
<name>A0A9X3CHC4_9VIBR</name>
<reference evidence="5" key="1">
    <citation type="submission" date="2022-02" db="EMBL/GenBank/DDBJ databases">
        <title>Vibrio sp. nov., a new bacterium isolated from Bohai sea, China.</title>
        <authorList>
            <person name="Yuan Y."/>
        </authorList>
    </citation>
    <scope>NUCLEOTIDE SEQUENCE</scope>
    <source>
        <strain evidence="5">DBSS07</strain>
    </source>
</reference>
<dbReference type="AlphaFoldDB" id="A0A9X3CHC4"/>
<dbReference type="SMART" id="SM00342">
    <property type="entry name" value="HTH_ARAC"/>
    <property type="match status" value="1"/>
</dbReference>
<protein>
    <submittedName>
        <fullName evidence="5">AraC family transcriptional regulator</fullName>
    </submittedName>
</protein>
<sequence length="261" mass="29877">MTHKLQISEFRAQQLQALRNVTIHSPSIIQIISGNKRLFGQEESVTLTPSSLLLSPACASFSFANVPEKGPFLSRVFSFHCSPSQEMLTLSENNTSITDSTHSLTDQAIQETLNALAGFNLNSMSHQTQHFWLMALFQQLAERGALHRIYPSSKSSYSEMIARYLAASPAQEHTLENVAEHFAMSRATLIRKLKQEGHQYRHLLAQVRLNHALQLMQKHHYDGYLLAQMCGYQSEQRFRRRFKDKFGLTPTEYQRTINQNH</sequence>
<keyword evidence="1" id="KW-0805">Transcription regulation</keyword>
<gene>
    <name evidence="5" type="ORF">MD483_18355</name>
</gene>
<evidence type="ECO:0000313" key="6">
    <source>
        <dbReference type="Proteomes" id="UP001155586"/>
    </source>
</evidence>
<dbReference type="Pfam" id="PF12833">
    <property type="entry name" value="HTH_18"/>
    <property type="match status" value="1"/>
</dbReference>
<keyword evidence="3" id="KW-0804">Transcription</keyword>
<evidence type="ECO:0000256" key="3">
    <source>
        <dbReference type="ARBA" id="ARBA00023163"/>
    </source>
</evidence>
<organism evidence="5 6">
    <name type="scientific">Vibrio paucivorans</name>
    <dbReference type="NCBI Taxonomy" id="2829489"/>
    <lineage>
        <taxon>Bacteria</taxon>
        <taxon>Pseudomonadati</taxon>
        <taxon>Pseudomonadota</taxon>
        <taxon>Gammaproteobacteria</taxon>
        <taxon>Vibrionales</taxon>
        <taxon>Vibrionaceae</taxon>
        <taxon>Vibrio</taxon>
    </lineage>
</organism>
<dbReference type="SUPFAM" id="SSF46689">
    <property type="entry name" value="Homeodomain-like"/>
    <property type="match status" value="1"/>
</dbReference>
<dbReference type="PROSITE" id="PS01124">
    <property type="entry name" value="HTH_ARAC_FAMILY_2"/>
    <property type="match status" value="1"/>
</dbReference>
<evidence type="ECO:0000259" key="4">
    <source>
        <dbReference type="PROSITE" id="PS01124"/>
    </source>
</evidence>
<dbReference type="InterPro" id="IPR018060">
    <property type="entry name" value="HTH_AraC"/>
</dbReference>
<dbReference type="GO" id="GO:0005829">
    <property type="term" value="C:cytosol"/>
    <property type="evidence" value="ECO:0007669"/>
    <property type="project" value="TreeGrafter"/>
</dbReference>
<evidence type="ECO:0000313" key="5">
    <source>
        <dbReference type="EMBL" id="MCW8335776.1"/>
    </source>
</evidence>
<dbReference type="Proteomes" id="UP001155586">
    <property type="component" value="Unassembled WGS sequence"/>
</dbReference>
<evidence type="ECO:0000256" key="2">
    <source>
        <dbReference type="ARBA" id="ARBA00023125"/>
    </source>
</evidence>
<keyword evidence="2" id="KW-0238">DNA-binding</keyword>
<dbReference type="PANTHER" id="PTHR47894:SF4">
    <property type="entry name" value="HTH-TYPE TRANSCRIPTIONAL REGULATOR GADX"/>
    <property type="match status" value="1"/>
</dbReference>
<dbReference type="Gene3D" id="1.10.10.60">
    <property type="entry name" value="Homeodomain-like"/>
    <property type="match status" value="1"/>
</dbReference>
<dbReference type="GO" id="GO:0000976">
    <property type="term" value="F:transcription cis-regulatory region binding"/>
    <property type="evidence" value="ECO:0007669"/>
    <property type="project" value="TreeGrafter"/>
</dbReference>
<dbReference type="InterPro" id="IPR009057">
    <property type="entry name" value="Homeodomain-like_sf"/>
</dbReference>
<dbReference type="RefSeq" id="WP_265688862.1">
    <property type="nucleotide sequence ID" value="NZ_JAKRRX010000141.1"/>
</dbReference>
<accession>A0A9X3CHC4</accession>
<proteinExistence type="predicted"/>
<evidence type="ECO:0000256" key="1">
    <source>
        <dbReference type="ARBA" id="ARBA00023015"/>
    </source>
</evidence>
<dbReference type="EMBL" id="JAKRRX010000141">
    <property type="protein sequence ID" value="MCW8335776.1"/>
    <property type="molecule type" value="Genomic_DNA"/>
</dbReference>